<evidence type="ECO:0000256" key="5">
    <source>
        <dbReference type="ARBA" id="ARBA00007809"/>
    </source>
</evidence>
<keyword evidence="6" id="KW-0813">Transport</keyword>
<keyword evidence="11" id="KW-0276">Fatty acid metabolism</keyword>
<comment type="similarity">
    <text evidence="5">Belongs to the SWEET sugar transporter family.</text>
</comment>
<dbReference type="Gene3D" id="3.90.226.10">
    <property type="entry name" value="2-enoyl-CoA Hydratase, Chain A, domain 1"/>
    <property type="match status" value="1"/>
</dbReference>
<keyword evidence="9 19" id="KW-0812">Transmembrane</keyword>
<dbReference type="GO" id="GO:0006631">
    <property type="term" value="P:fatty acid metabolic process"/>
    <property type="evidence" value="ECO:0007669"/>
    <property type="project" value="UniProtKB-KW"/>
</dbReference>
<dbReference type="GO" id="GO:0051750">
    <property type="term" value="F:delta(3,5)-delta(2,4)-dienoyl-CoA isomerase activity"/>
    <property type="evidence" value="ECO:0007669"/>
    <property type="project" value="TreeGrafter"/>
</dbReference>
<dbReference type="AlphaFoldDB" id="A0A8X8WQF1"/>
<evidence type="ECO:0000256" key="2">
    <source>
        <dbReference type="ARBA" id="ARBA00004651"/>
    </source>
</evidence>
<feature type="transmembrane region" description="Helical" evidence="19">
    <location>
        <begin position="106"/>
        <end position="128"/>
    </location>
</feature>
<proteinExistence type="inferred from homology"/>
<feature type="transmembrane region" description="Helical" evidence="19">
    <location>
        <begin position="12"/>
        <end position="33"/>
    </location>
</feature>
<gene>
    <name evidence="20" type="ORF">SASPL_140172</name>
</gene>
<evidence type="ECO:0000256" key="14">
    <source>
        <dbReference type="ARBA" id="ARBA00023098"/>
    </source>
</evidence>
<dbReference type="InterPro" id="IPR045002">
    <property type="entry name" value="Ech1-like"/>
</dbReference>
<evidence type="ECO:0000256" key="4">
    <source>
        <dbReference type="ARBA" id="ARBA00005254"/>
    </source>
</evidence>
<keyword evidence="12 19" id="KW-1133">Transmembrane helix</keyword>
<dbReference type="InterPro" id="IPR018376">
    <property type="entry name" value="Enoyl-CoA_hyd/isom_CS"/>
</dbReference>
<evidence type="ECO:0000256" key="16">
    <source>
        <dbReference type="ARBA" id="ARBA00023140"/>
    </source>
</evidence>
<evidence type="ECO:0000256" key="1">
    <source>
        <dbReference type="ARBA" id="ARBA00004275"/>
    </source>
</evidence>
<keyword evidence="8" id="KW-0762">Sugar transport</keyword>
<dbReference type="FunFam" id="1.20.1280.290:FF:000001">
    <property type="entry name" value="Bidirectional sugar transporter SWEET"/>
    <property type="match status" value="1"/>
</dbReference>
<feature type="transmembrane region" description="Helical" evidence="19">
    <location>
        <begin position="167"/>
        <end position="187"/>
    </location>
</feature>
<comment type="subcellular location">
    <subcellularLocation>
        <location evidence="2">Cell membrane</location>
        <topology evidence="2">Multi-pass membrane protein</topology>
    </subcellularLocation>
    <subcellularLocation>
        <location evidence="1">Peroxisome</location>
    </subcellularLocation>
</comment>
<keyword evidence="13" id="KW-0007">Acetylation</keyword>
<name>A0A8X8WQF1_SALSN</name>
<evidence type="ECO:0000256" key="3">
    <source>
        <dbReference type="ARBA" id="ARBA00005005"/>
    </source>
</evidence>
<comment type="pathway">
    <text evidence="3">Lipid metabolism; fatty acid beta-oxidation.</text>
</comment>
<dbReference type="FunFam" id="1.20.1280.290:FF:000003">
    <property type="entry name" value="Bidirectional sugar transporter SWEET"/>
    <property type="match status" value="1"/>
</dbReference>
<evidence type="ECO:0000256" key="10">
    <source>
        <dbReference type="ARBA" id="ARBA00022737"/>
    </source>
</evidence>
<dbReference type="InterPro" id="IPR029045">
    <property type="entry name" value="ClpP/crotonase-like_dom_sf"/>
</dbReference>
<evidence type="ECO:0000313" key="20">
    <source>
        <dbReference type="EMBL" id="KAG6398705.1"/>
    </source>
</evidence>
<evidence type="ECO:0000256" key="15">
    <source>
        <dbReference type="ARBA" id="ARBA00023136"/>
    </source>
</evidence>
<feature type="transmembrane region" description="Helical" evidence="19">
    <location>
        <begin position="193"/>
        <end position="214"/>
    </location>
</feature>
<dbReference type="Pfam" id="PF03083">
    <property type="entry name" value="MtN3_slv"/>
    <property type="match status" value="2"/>
</dbReference>
<dbReference type="Pfam" id="PF00378">
    <property type="entry name" value="ECH_1"/>
    <property type="match status" value="1"/>
</dbReference>
<evidence type="ECO:0000313" key="21">
    <source>
        <dbReference type="Proteomes" id="UP000298416"/>
    </source>
</evidence>
<dbReference type="InterPro" id="IPR001753">
    <property type="entry name" value="Enoyl-CoA_hydra/iso"/>
</dbReference>
<dbReference type="GO" id="GO:0005777">
    <property type="term" value="C:peroxisome"/>
    <property type="evidence" value="ECO:0007669"/>
    <property type="project" value="UniProtKB-SubCell"/>
</dbReference>
<comment type="similarity">
    <text evidence="4 18">Belongs to the enoyl-CoA hydratase/isomerase family.</text>
</comment>
<dbReference type="FunFam" id="3.90.226.10:FF:000024">
    <property type="entry name" value="Delta3,5-delta2,4-dienoyl-CoA isomerase"/>
    <property type="match status" value="1"/>
</dbReference>
<evidence type="ECO:0000256" key="19">
    <source>
        <dbReference type="SAM" id="Phobius"/>
    </source>
</evidence>
<evidence type="ECO:0000256" key="7">
    <source>
        <dbReference type="ARBA" id="ARBA00022475"/>
    </source>
</evidence>
<evidence type="ECO:0000256" key="18">
    <source>
        <dbReference type="RuleBase" id="RU003707"/>
    </source>
</evidence>
<feature type="transmembrane region" description="Helical" evidence="19">
    <location>
        <begin position="134"/>
        <end position="155"/>
    </location>
</feature>
<accession>A0A8X8WQF1</accession>
<evidence type="ECO:0000256" key="13">
    <source>
        <dbReference type="ARBA" id="ARBA00022990"/>
    </source>
</evidence>
<evidence type="ECO:0000256" key="6">
    <source>
        <dbReference type="ARBA" id="ARBA00022448"/>
    </source>
</evidence>
<dbReference type="Gene3D" id="1.10.12.10">
    <property type="entry name" value="Lyase 2-enoyl-coa Hydratase, Chain A, domain 2"/>
    <property type="match status" value="1"/>
</dbReference>
<reference evidence="20" key="1">
    <citation type="submission" date="2018-01" db="EMBL/GenBank/DDBJ databases">
        <authorList>
            <person name="Mao J.F."/>
        </authorList>
    </citation>
    <scope>NUCLEOTIDE SEQUENCE</scope>
    <source>
        <strain evidence="20">Huo1</strain>
        <tissue evidence="20">Leaf</tissue>
    </source>
</reference>
<sequence>MALFDIDHPWVFTFGILGNVVSFLLFLAPVPTFRKIYEAKSTMGFDSLPYATALMSSMLWLYYAMLTPDAVLIITINLFGSIVETAYLIVFFIYASKKARAHAGKILGAMNVGLLFLIFAVTFFMFKGQTRAKVVGWVCVAFSICVFASPLIIIAKVVRTRSVEYMPFLLSFFLTLNAVMWFGYGLFKKDLYVALPNVGGFCLSMIQMLVYLIYRNKKPLKKDMEKIINLVNIKVVGTPEIQGTAAPVVPSEITVEPRHIQAPLPAVIREAKMEDSNYKTLQIKRKSPNSRVFNLVINRPSRGNALSADFFTEFPAALSSLDRNPDVAVVVLSGAGKHFCTGIDLHLLNSITHDAGSAEEGRYREKLRREIKSMQQTVTAVEECRKPVIAAVHGACIGGGVDIITACDLRYCTEQAEFSVKEVDLAITADLGTLQRLPGIVGFGNAMELALTARHFSGLEAMRLGLVSRVFGDREAMEKGVAEVAEGIAGRSPLAIIGTKRVLIKSRDMALQQGLDYVATWNSAVLISDDLKEAVSAHLQKRKSLFAKL</sequence>
<comment type="caution">
    <text evidence="20">The sequence shown here is derived from an EMBL/GenBank/DDBJ whole genome shotgun (WGS) entry which is preliminary data.</text>
</comment>
<evidence type="ECO:0000256" key="12">
    <source>
        <dbReference type="ARBA" id="ARBA00022989"/>
    </source>
</evidence>
<evidence type="ECO:0008006" key="22">
    <source>
        <dbReference type="Google" id="ProtNLM"/>
    </source>
</evidence>
<dbReference type="SUPFAM" id="SSF52096">
    <property type="entry name" value="ClpP/crotonase"/>
    <property type="match status" value="1"/>
</dbReference>
<dbReference type="InterPro" id="IPR014748">
    <property type="entry name" value="Enoyl-CoA_hydra_C"/>
</dbReference>
<dbReference type="Gene3D" id="1.20.1280.290">
    <property type="match status" value="2"/>
</dbReference>
<feature type="transmembrane region" description="Helical" evidence="19">
    <location>
        <begin position="45"/>
        <end position="65"/>
    </location>
</feature>
<dbReference type="InterPro" id="IPR004316">
    <property type="entry name" value="SWEET_rpt"/>
</dbReference>
<protein>
    <recommendedName>
        <fullName evidence="22">Delta(3,5)-Delta(2,4)-dienoyl-CoA isomerase</fullName>
    </recommendedName>
</protein>
<keyword evidence="7" id="KW-1003">Cell membrane</keyword>
<dbReference type="PROSITE" id="PS00166">
    <property type="entry name" value="ENOYL_COA_HYDRATASE"/>
    <property type="match status" value="1"/>
</dbReference>
<dbReference type="GO" id="GO:0005886">
    <property type="term" value="C:plasma membrane"/>
    <property type="evidence" value="ECO:0007669"/>
    <property type="project" value="UniProtKB-SubCell"/>
</dbReference>
<evidence type="ECO:0000256" key="11">
    <source>
        <dbReference type="ARBA" id="ARBA00022832"/>
    </source>
</evidence>
<dbReference type="EMBL" id="PNBA02000015">
    <property type="protein sequence ID" value="KAG6398705.1"/>
    <property type="molecule type" value="Genomic_DNA"/>
</dbReference>
<evidence type="ECO:0000256" key="17">
    <source>
        <dbReference type="ARBA" id="ARBA00023235"/>
    </source>
</evidence>
<keyword evidence="21" id="KW-1185">Reference proteome</keyword>
<keyword evidence="16" id="KW-0576">Peroxisome</keyword>
<keyword evidence="10" id="KW-0677">Repeat</keyword>
<keyword evidence="15 19" id="KW-0472">Membrane</keyword>
<dbReference type="CDD" id="cd06558">
    <property type="entry name" value="crotonase-like"/>
    <property type="match status" value="1"/>
</dbReference>
<keyword evidence="14" id="KW-0443">Lipid metabolism</keyword>
<reference evidence="20" key="2">
    <citation type="submission" date="2020-08" db="EMBL/GenBank/DDBJ databases">
        <title>Plant Genome Project.</title>
        <authorList>
            <person name="Zhang R.-G."/>
        </authorList>
    </citation>
    <scope>NUCLEOTIDE SEQUENCE</scope>
    <source>
        <strain evidence="20">Huo1</strain>
        <tissue evidence="20">Leaf</tissue>
    </source>
</reference>
<evidence type="ECO:0000256" key="9">
    <source>
        <dbReference type="ARBA" id="ARBA00022692"/>
    </source>
</evidence>
<dbReference type="Proteomes" id="UP000298416">
    <property type="component" value="Unassembled WGS sequence"/>
</dbReference>
<dbReference type="NCBIfam" id="NF004794">
    <property type="entry name" value="PRK06142.1"/>
    <property type="match status" value="1"/>
</dbReference>
<keyword evidence="17" id="KW-0413">Isomerase</keyword>
<feature type="transmembrane region" description="Helical" evidence="19">
    <location>
        <begin position="71"/>
        <end position="94"/>
    </location>
</feature>
<evidence type="ECO:0000256" key="8">
    <source>
        <dbReference type="ARBA" id="ARBA00022597"/>
    </source>
</evidence>
<dbReference type="PANTHER" id="PTHR43149">
    <property type="entry name" value="ENOYL-COA HYDRATASE"/>
    <property type="match status" value="1"/>
</dbReference>
<dbReference type="FunFam" id="1.10.12.10:FF:000004">
    <property type="entry name" value="Delta3,5-delta2,4-dienoyl-CoA isomerase"/>
    <property type="match status" value="1"/>
</dbReference>
<dbReference type="PANTHER" id="PTHR43149:SF1">
    <property type="entry name" value="DELTA(3,5)-DELTA(2,4)-DIENOYL-COA ISOMERASE, MITOCHONDRIAL"/>
    <property type="match status" value="1"/>
</dbReference>
<organism evidence="20">
    <name type="scientific">Salvia splendens</name>
    <name type="common">Scarlet sage</name>
    <dbReference type="NCBI Taxonomy" id="180675"/>
    <lineage>
        <taxon>Eukaryota</taxon>
        <taxon>Viridiplantae</taxon>
        <taxon>Streptophyta</taxon>
        <taxon>Embryophyta</taxon>
        <taxon>Tracheophyta</taxon>
        <taxon>Spermatophyta</taxon>
        <taxon>Magnoliopsida</taxon>
        <taxon>eudicotyledons</taxon>
        <taxon>Gunneridae</taxon>
        <taxon>Pentapetalae</taxon>
        <taxon>asterids</taxon>
        <taxon>lamiids</taxon>
        <taxon>Lamiales</taxon>
        <taxon>Lamiaceae</taxon>
        <taxon>Nepetoideae</taxon>
        <taxon>Mentheae</taxon>
        <taxon>Salviinae</taxon>
        <taxon>Salvia</taxon>
        <taxon>Salvia subgen. Calosphace</taxon>
        <taxon>core Calosphace</taxon>
    </lineage>
</organism>